<comment type="subcellular location">
    <subcellularLocation>
        <location evidence="1 8">Cell membrane</location>
        <topology evidence="1 8">Multi-pass membrane protein</topology>
    </subcellularLocation>
</comment>
<feature type="transmembrane region" description="Helical" evidence="8">
    <location>
        <begin position="105"/>
        <end position="122"/>
    </location>
</feature>
<dbReference type="Pfam" id="PF01925">
    <property type="entry name" value="TauE"/>
    <property type="match status" value="1"/>
</dbReference>
<evidence type="ECO:0000256" key="2">
    <source>
        <dbReference type="ARBA" id="ARBA00009142"/>
    </source>
</evidence>
<dbReference type="InterPro" id="IPR052017">
    <property type="entry name" value="TSUP"/>
</dbReference>
<dbReference type="GO" id="GO:0005886">
    <property type="term" value="C:plasma membrane"/>
    <property type="evidence" value="ECO:0007669"/>
    <property type="project" value="UniProtKB-SubCell"/>
</dbReference>
<reference evidence="9 11" key="2">
    <citation type="submission" date="2016-06" db="EMBL/GenBank/DDBJ databases">
        <authorList>
            <person name="Kjaerup R.B."/>
            <person name="Dalgaard T.S."/>
            <person name="Juul-Madsen H.R."/>
        </authorList>
    </citation>
    <scope>NUCLEOTIDE SEQUENCE [LARGE SCALE GENOMIC DNA]</scope>
    <source>
        <strain evidence="10">GCSL-Mp20</strain>
        <strain evidence="9 11">GCSL-Mp3</strain>
    </source>
</reference>
<dbReference type="PANTHER" id="PTHR30269:SF0">
    <property type="entry name" value="MEMBRANE TRANSPORTER PROTEIN YFCA-RELATED"/>
    <property type="match status" value="1"/>
</dbReference>
<comment type="caution">
    <text evidence="9">The sequence shown here is derived from an EMBL/GenBank/DDBJ whole genome shotgun (WGS) entry which is preliminary data.</text>
</comment>
<dbReference type="AlphaFoldDB" id="A0A1B8HQG2"/>
<gene>
    <name evidence="9" type="ORF">AYY17_02905</name>
    <name evidence="10" type="ORF">AYY18_01850</name>
</gene>
<feature type="transmembrane region" description="Helical" evidence="8">
    <location>
        <begin position="233"/>
        <end position="251"/>
    </location>
</feature>
<dbReference type="RefSeq" id="WP_067398493.1">
    <property type="nucleotide sequence ID" value="NZ_CBCPID010000002.1"/>
</dbReference>
<dbReference type="NCBIfam" id="NF007909">
    <property type="entry name" value="PRK10621.1"/>
    <property type="match status" value="1"/>
</dbReference>
<evidence type="ECO:0000313" key="12">
    <source>
        <dbReference type="Proteomes" id="UP000092377"/>
    </source>
</evidence>
<keyword evidence="12" id="KW-1185">Reference proteome</keyword>
<dbReference type="EMBL" id="LZEY01000001">
    <property type="protein sequence ID" value="OBU13503.1"/>
    <property type="molecule type" value="Genomic_DNA"/>
</dbReference>
<protein>
    <recommendedName>
        <fullName evidence="8">Probable membrane transporter protein</fullName>
    </recommendedName>
</protein>
<evidence type="ECO:0000313" key="9">
    <source>
        <dbReference type="EMBL" id="OBU11672.1"/>
    </source>
</evidence>
<proteinExistence type="inferred from homology"/>
<dbReference type="Proteomes" id="UP000092377">
    <property type="component" value="Unassembled WGS sequence"/>
</dbReference>
<dbReference type="Proteomes" id="UP000092247">
    <property type="component" value="Unassembled WGS sequence"/>
</dbReference>
<evidence type="ECO:0000256" key="3">
    <source>
        <dbReference type="ARBA" id="ARBA00022448"/>
    </source>
</evidence>
<dbReference type="OrthoDB" id="554695at2"/>
<feature type="transmembrane region" description="Helical" evidence="8">
    <location>
        <begin position="12"/>
        <end position="44"/>
    </location>
</feature>
<keyword evidence="3" id="KW-0813">Transport</keyword>
<organism evidence="9 11">
    <name type="scientific">Morganella psychrotolerans</name>
    <dbReference type="NCBI Taxonomy" id="368603"/>
    <lineage>
        <taxon>Bacteria</taxon>
        <taxon>Pseudomonadati</taxon>
        <taxon>Pseudomonadota</taxon>
        <taxon>Gammaproteobacteria</taxon>
        <taxon>Enterobacterales</taxon>
        <taxon>Morganellaceae</taxon>
        <taxon>Morganella</taxon>
    </lineage>
</organism>
<keyword evidence="6 8" id="KW-1133">Transmembrane helix</keyword>
<evidence type="ECO:0000313" key="10">
    <source>
        <dbReference type="EMBL" id="OBU13503.1"/>
    </source>
</evidence>
<evidence type="ECO:0000256" key="4">
    <source>
        <dbReference type="ARBA" id="ARBA00022475"/>
    </source>
</evidence>
<feature type="transmembrane region" description="Helical" evidence="8">
    <location>
        <begin position="81"/>
        <end position="99"/>
    </location>
</feature>
<feature type="transmembrane region" description="Helical" evidence="8">
    <location>
        <begin position="194"/>
        <end position="212"/>
    </location>
</feature>
<keyword evidence="4 8" id="KW-1003">Cell membrane</keyword>
<dbReference type="STRING" id="368603.AYY16_06485"/>
<evidence type="ECO:0000256" key="1">
    <source>
        <dbReference type="ARBA" id="ARBA00004651"/>
    </source>
</evidence>
<keyword evidence="7 8" id="KW-0472">Membrane</keyword>
<evidence type="ECO:0000256" key="8">
    <source>
        <dbReference type="RuleBase" id="RU363041"/>
    </source>
</evidence>
<evidence type="ECO:0000256" key="6">
    <source>
        <dbReference type="ARBA" id="ARBA00022989"/>
    </source>
</evidence>
<accession>A0A1B8HQG2</accession>
<dbReference type="PANTHER" id="PTHR30269">
    <property type="entry name" value="TRANSMEMBRANE PROTEIN YFCA"/>
    <property type="match status" value="1"/>
</dbReference>
<keyword evidence="5 8" id="KW-0812">Transmembrane</keyword>
<comment type="similarity">
    <text evidence="2 8">Belongs to the 4-toluene sulfonate uptake permease (TSUP) (TC 2.A.102) family.</text>
</comment>
<dbReference type="InterPro" id="IPR002781">
    <property type="entry name" value="TM_pro_TauE-like"/>
</dbReference>
<reference evidence="12" key="1">
    <citation type="submission" date="2016-06" db="EMBL/GenBank/DDBJ databases">
        <authorList>
            <person name="Butler K."/>
        </authorList>
    </citation>
    <scope>NUCLEOTIDE SEQUENCE [LARGE SCALE GENOMIC DNA]</scope>
    <source>
        <strain evidence="12">GCSL-Mp20</strain>
    </source>
</reference>
<sequence length="267" mass="28511">MEWFQFGVEIYVLLFFVALIAGFIDAIAGGGGLLTIPALLAVGIPPVQALATNKLQAVGGSFSASFYFIRRKAVDLAGQRIPIIMTLIGAVIGSGLVQFVNPEYLRQLLPLLVIAIGLYFLLTPSIGAADQKQRLMPLAFGCTAGIGLGFYDGVFGPGAGSFYALAYVTLAGFNLAKATAHAKVLNFASNVGSLSFFIFSGHVIWLLGFTMLGGQLIGARLGARMVLSRGQKLIRPMLVTVSFLMSIKLLYDNHGDTISTWLSQLFH</sequence>
<dbReference type="EMBL" id="LZEX01000001">
    <property type="protein sequence ID" value="OBU11672.1"/>
    <property type="molecule type" value="Genomic_DNA"/>
</dbReference>
<name>A0A1B8HQG2_9GAMM</name>
<evidence type="ECO:0000256" key="5">
    <source>
        <dbReference type="ARBA" id="ARBA00022692"/>
    </source>
</evidence>
<evidence type="ECO:0000313" key="11">
    <source>
        <dbReference type="Proteomes" id="UP000092247"/>
    </source>
</evidence>
<evidence type="ECO:0000256" key="7">
    <source>
        <dbReference type="ARBA" id="ARBA00023136"/>
    </source>
</evidence>